<feature type="transmembrane region" description="Helical" evidence="6">
    <location>
        <begin position="61"/>
        <end position="80"/>
    </location>
</feature>
<comment type="caution">
    <text evidence="7">The sequence shown here is derived from an EMBL/GenBank/DDBJ whole genome shotgun (WGS) entry which is preliminary data.</text>
</comment>
<gene>
    <name evidence="7" type="ORF">UCDDA912_g09540</name>
</gene>
<evidence type="ECO:0000256" key="2">
    <source>
        <dbReference type="ARBA" id="ARBA00022692"/>
    </source>
</evidence>
<feature type="transmembrane region" description="Helical" evidence="6">
    <location>
        <begin position="235"/>
        <end position="260"/>
    </location>
</feature>
<feature type="transmembrane region" description="Helical" evidence="6">
    <location>
        <begin position="171"/>
        <end position="190"/>
    </location>
</feature>
<dbReference type="PANTHER" id="PTHR31162:SF0">
    <property type="entry name" value="MALIC ACID TRANSPORT PROTEIN"/>
    <property type="match status" value="1"/>
</dbReference>
<keyword evidence="2 6" id="KW-0812">Transmembrane</keyword>
<keyword evidence="4 6" id="KW-0472">Membrane</keyword>
<feature type="transmembrane region" description="Helical" evidence="6">
    <location>
        <begin position="322"/>
        <end position="346"/>
    </location>
</feature>
<protein>
    <submittedName>
        <fullName evidence="7">Putative c4-dicarboxylate transporter malic acid transporter</fullName>
    </submittedName>
</protein>
<dbReference type="Pfam" id="PF03595">
    <property type="entry name" value="SLAC1"/>
    <property type="match status" value="1"/>
</dbReference>
<feature type="compositionally biased region" description="Basic and acidic residues" evidence="5">
    <location>
        <begin position="1"/>
        <end position="15"/>
    </location>
</feature>
<accession>A0A0G2F722</accession>
<feature type="transmembrane region" description="Helical" evidence="6">
    <location>
        <begin position="358"/>
        <end position="377"/>
    </location>
</feature>
<dbReference type="InterPro" id="IPR030185">
    <property type="entry name" value="Mae1"/>
</dbReference>
<dbReference type="PANTHER" id="PTHR31162">
    <property type="entry name" value="MALIC ACID TRANSPORT PROTEIN-RELATED"/>
    <property type="match status" value="1"/>
</dbReference>
<feature type="transmembrane region" description="Helical" evidence="6">
    <location>
        <begin position="202"/>
        <end position="223"/>
    </location>
</feature>
<feature type="transmembrane region" description="Helical" evidence="6">
    <location>
        <begin position="272"/>
        <end position="292"/>
    </location>
</feature>
<name>A0A0G2F722_9PEZI</name>
<reference evidence="7 8" key="1">
    <citation type="submission" date="2015-05" db="EMBL/GenBank/DDBJ databases">
        <title>Distinctive expansion of gene families associated with plant cell wall degradation and secondary metabolism in the genomes of grapevine trunk pathogens.</title>
        <authorList>
            <person name="Lawrence D.P."/>
            <person name="Travadon R."/>
            <person name="Rolshausen P.E."/>
            <person name="Baumgartner K."/>
        </authorList>
    </citation>
    <scope>NUCLEOTIDE SEQUENCE [LARGE SCALE GENOMIC DNA]</scope>
    <source>
        <strain evidence="7">DA912</strain>
    </source>
</reference>
<dbReference type="Proteomes" id="UP000034680">
    <property type="component" value="Unassembled WGS sequence"/>
</dbReference>
<sequence length="425" mass="47310">MEPQVRDFPDQEKQAKPLPDGSTTEDGDLIRGPTPRVTLERVPTYLQPPISVRERLRHFTFAWYTVTMSTGGIALTLSLTPHRFRGLDTIGLIVFLFDLLCFILITACLLLRFLLYKHTFSKTLTHPKEALFVSTFFLSIAALLSNAEKYGSLFLSPTAQDGLAVFHRTTYWLYLAVTFIVSVIQYHLLFTVKEQRRLQAHAMTPAWILPIFPVMLSGTIAAFDSRTQTPSQALAMIASGLAAQGLGFMVSIFMYATYLSRLMVYGLPAQRPGMFIAVGPPSFTCAALVSMADDVPRIFAAQVPVIDGMASPPVLADGVRLASLYCSLFLWGLSFWFFTSALMAVVAGMPDRKFHLSWWSFVFPNAGFTISTIRVAGAVGSEGLLWFSTVMTIVLVVVWLFIAWRCAYAVVQREIVWPGHDEDSD</sequence>
<dbReference type="InterPro" id="IPR004695">
    <property type="entry name" value="SLAC1/Mae1/Ssu1/TehA"/>
</dbReference>
<evidence type="ECO:0000256" key="6">
    <source>
        <dbReference type="SAM" id="Phobius"/>
    </source>
</evidence>
<reference evidence="7 8" key="2">
    <citation type="submission" date="2015-05" db="EMBL/GenBank/DDBJ databases">
        <authorList>
            <person name="Morales-Cruz A."/>
            <person name="Amrine K.C."/>
            <person name="Cantu D."/>
        </authorList>
    </citation>
    <scope>NUCLEOTIDE SEQUENCE [LARGE SCALE GENOMIC DNA]</scope>
    <source>
        <strain evidence="7">DA912</strain>
    </source>
</reference>
<keyword evidence="8" id="KW-1185">Reference proteome</keyword>
<keyword evidence="3 6" id="KW-1133">Transmembrane helix</keyword>
<evidence type="ECO:0000313" key="7">
    <source>
        <dbReference type="EMBL" id="KKY30522.1"/>
    </source>
</evidence>
<feature type="transmembrane region" description="Helical" evidence="6">
    <location>
        <begin position="92"/>
        <end position="115"/>
    </location>
</feature>
<dbReference type="Gene3D" id="1.50.10.150">
    <property type="entry name" value="Voltage-dependent anion channel"/>
    <property type="match status" value="1"/>
</dbReference>
<evidence type="ECO:0000256" key="4">
    <source>
        <dbReference type="ARBA" id="ARBA00023136"/>
    </source>
</evidence>
<dbReference type="AlphaFoldDB" id="A0A0G2F722"/>
<evidence type="ECO:0000313" key="8">
    <source>
        <dbReference type="Proteomes" id="UP000034680"/>
    </source>
</evidence>
<evidence type="ECO:0000256" key="5">
    <source>
        <dbReference type="SAM" id="MobiDB-lite"/>
    </source>
</evidence>
<dbReference type="InterPro" id="IPR038665">
    <property type="entry name" value="Voltage-dep_anion_channel_sf"/>
</dbReference>
<evidence type="ECO:0000256" key="1">
    <source>
        <dbReference type="ARBA" id="ARBA00004141"/>
    </source>
</evidence>
<dbReference type="CDD" id="cd09317">
    <property type="entry name" value="TDT_Mae1_like"/>
    <property type="match status" value="1"/>
</dbReference>
<organism evidence="7 8">
    <name type="scientific">Diaporthe ampelina</name>
    <dbReference type="NCBI Taxonomy" id="1214573"/>
    <lineage>
        <taxon>Eukaryota</taxon>
        <taxon>Fungi</taxon>
        <taxon>Dikarya</taxon>
        <taxon>Ascomycota</taxon>
        <taxon>Pezizomycotina</taxon>
        <taxon>Sordariomycetes</taxon>
        <taxon>Sordariomycetidae</taxon>
        <taxon>Diaporthales</taxon>
        <taxon>Diaporthaceae</taxon>
        <taxon>Diaporthe</taxon>
    </lineage>
</organism>
<proteinExistence type="predicted"/>
<dbReference type="OrthoDB" id="2901184at2759"/>
<comment type="subcellular location">
    <subcellularLocation>
        <location evidence="1">Membrane</location>
        <topology evidence="1">Multi-pass membrane protein</topology>
    </subcellularLocation>
</comment>
<feature type="transmembrane region" description="Helical" evidence="6">
    <location>
        <begin position="130"/>
        <end position="147"/>
    </location>
</feature>
<dbReference type="STRING" id="1214573.A0A0G2F722"/>
<dbReference type="EMBL" id="LCUC01000474">
    <property type="protein sequence ID" value="KKY30522.1"/>
    <property type="molecule type" value="Genomic_DNA"/>
</dbReference>
<evidence type="ECO:0000256" key="3">
    <source>
        <dbReference type="ARBA" id="ARBA00022989"/>
    </source>
</evidence>
<feature type="transmembrane region" description="Helical" evidence="6">
    <location>
        <begin position="383"/>
        <end position="404"/>
    </location>
</feature>
<dbReference type="GO" id="GO:0015140">
    <property type="term" value="F:malate transmembrane transporter activity"/>
    <property type="evidence" value="ECO:0007669"/>
    <property type="project" value="InterPro"/>
</dbReference>
<dbReference type="GO" id="GO:0016020">
    <property type="term" value="C:membrane"/>
    <property type="evidence" value="ECO:0007669"/>
    <property type="project" value="UniProtKB-SubCell"/>
</dbReference>
<feature type="region of interest" description="Disordered" evidence="5">
    <location>
        <begin position="1"/>
        <end position="34"/>
    </location>
</feature>